<proteinExistence type="predicted"/>
<dbReference type="Proteomes" id="UP000273252">
    <property type="component" value="Unassembled WGS sequence"/>
</dbReference>
<comment type="caution">
    <text evidence="1">The sequence shown here is derived from an EMBL/GenBank/DDBJ whole genome shotgun (WGS) entry which is preliminary data.</text>
</comment>
<organism evidence="1 2">
    <name type="scientific">Vibrio sinensis</name>
    <dbReference type="NCBI Taxonomy" id="2302434"/>
    <lineage>
        <taxon>Bacteria</taxon>
        <taxon>Pseudomonadati</taxon>
        <taxon>Pseudomonadota</taxon>
        <taxon>Gammaproteobacteria</taxon>
        <taxon>Vibrionales</taxon>
        <taxon>Vibrionaceae</taxon>
        <taxon>Vibrio</taxon>
    </lineage>
</organism>
<sequence length="83" mass="9684">MEKDELNPFVLKIAQQLTFIIWKIDYISTNSFYSANLFIGMYTYQYPCLFIWIGVRQKEPDSSNGEQLIFKQAISSAMDMPDS</sequence>
<keyword evidence="2" id="KW-1185">Reference proteome</keyword>
<reference evidence="1 2" key="1">
    <citation type="submission" date="2018-08" db="EMBL/GenBank/DDBJ databases">
        <title>Vibrio isolated from the Eastern China Marginal Seas.</title>
        <authorList>
            <person name="Li Y."/>
        </authorList>
    </citation>
    <scope>NUCLEOTIDE SEQUENCE [LARGE SCALE GENOMIC DNA]</scope>
    <source>
        <strain evidence="1 2">BEI233</strain>
    </source>
</reference>
<dbReference type="AlphaFoldDB" id="A0A3A6QEL8"/>
<evidence type="ECO:0000313" key="1">
    <source>
        <dbReference type="EMBL" id="RJX66671.1"/>
    </source>
</evidence>
<gene>
    <name evidence="1" type="ORF">DZ860_19685</name>
</gene>
<name>A0A3A6QEL8_9VIBR</name>
<evidence type="ECO:0000313" key="2">
    <source>
        <dbReference type="Proteomes" id="UP000273252"/>
    </source>
</evidence>
<protein>
    <submittedName>
        <fullName evidence="1">Uncharacterized protein</fullName>
    </submittedName>
</protein>
<dbReference type="EMBL" id="QVMU01000026">
    <property type="protein sequence ID" value="RJX66671.1"/>
    <property type="molecule type" value="Genomic_DNA"/>
</dbReference>
<accession>A0A3A6QEL8</accession>